<dbReference type="GO" id="GO:0035312">
    <property type="term" value="F:5'-3' DNA exonuclease activity"/>
    <property type="evidence" value="ECO:0007669"/>
    <property type="project" value="TreeGrafter"/>
</dbReference>
<dbReference type="PANTHER" id="PTHR42924:SF3">
    <property type="entry name" value="POLYMERASE_HISTIDINOL PHOSPHATASE N-TERMINAL DOMAIN-CONTAINING PROTEIN"/>
    <property type="match status" value="1"/>
</dbReference>
<dbReference type="RefSeq" id="WP_044906019.1">
    <property type="nucleotide sequence ID" value="NZ_JQIF01000062.1"/>
</dbReference>
<dbReference type="GO" id="GO:0004534">
    <property type="term" value="F:5'-3' RNA exonuclease activity"/>
    <property type="evidence" value="ECO:0007669"/>
    <property type="project" value="TreeGrafter"/>
</dbReference>
<dbReference type="Proteomes" id="UP000030008">
    <property type="component" value="Unassembled WGS sequence"/>
</dbReference>
<dbReference type="SUPFAM" id="SSF89550">
    <property type="entry name" value="PHP domain-like"/>
    <property type="match status" value="1"/>
</dbReference>
<dbReference type="Gene3D" id="1.10.150.650">
    <property type="match status" value="1"/>
</dbReference>
<dbReference type="InterPro" id="IPR003141">
    <property type="entry name" value="Pol/His_phosphatase_N"/>
</dbReference>
<gene>
    <name evidence="2" type="ORF">CIAN88_13995</name>
</gene>
<dbReference type="InterPro" id="IPR052018">
    <property type="entry name" value="PHP_domain"/>
</dbReference>
<name>A0A099I5L7_CLOIN</name>
<evidence type="ECO:0000259" key="1">
    <source>
        <dbReference type="SMART" id="SM00481"/>
    </source>
</evidence>
<dbReference type="Gene3D" id="3.20.20.140">
    <property type="entry name" value="Metal-dependent hydrolases"/>
    <property type="match status" value="1"/>
</dbReference>
<dbReference type="CDD" id="cd07438">
    <property type="entry name" value="PHP_HisPPase_AMP"/>
    <property type="match status" value="1"/>
</dbReference>
<feature type="domain" description="Polymerase/histidinol phosphatase N-terminal" evidence="1">
    <location>
        <begin position="4"/>
        <end position="67"/>
    </location>
</feature>
<comment type="caution">
    <text evidence="2">The sequence shown here is derived from an EMBL/GenBank/DDBJ whole genome shotgun (WGS) entry which is preliminary data.</text>
</comment>
<dbReference type="InterPro" id="IPR016195">
    <property type="entry name" value="Pol/histidinol_Pase-like"/>
</dbReference>
<sequence length="273" mass="30671">MNRIDLHIHSVCSDSSLTVAQILSIAKESQMQMISITDHDTFAAYRHIPYDMLPCTLIKGIEISAFDEVAQRQVHILGYGFGEDTPHVDALCEAILRQRRAISLWQVQQLIDHGYQISLKEVECMAQQSTAIYKQHIMDVMIRHGYSDTIYSDVYRKLFKNNGICVCPASFVSVEAAIRAIHKDQGIAVLAHPYTSRVTESIPEYVRIGLDGIETWHSSHGQKQVDDLHAIAKGYKLIETGGSDTHGHYGKEPVLGQVNPFMKDEDVSVCSRM</sequence>
<organism evidence="2 3">
    <name type="scientific">Clostridium innocuum</name>
    <dbReference type="NCBI Taxonomy" id="1522"/>
    <lineage>
        <taxon>Bacteria</taxon>
        <taxon>Bacillati</taxon>
        <taxon>Bacillota</taxon>
        <taxon>Clostridia</taxon>
        <taxon>Eubacteriales</taxon>
        <taxon>Clostridiaceae</taxon>
        <taxon>Clostridium</taxon>
    </lineage>
</organism>
<reference evidence="2 3" key="1">
    <citation type="submission" date="2014-08" db="EMBL/GenBank/DDBJ databases">
        <title>Clostridium innocuum, an unnegligible vancomycin-resistant pathogen causing extra-intestinal infections.</title>
        <authorList>
            <person name="Feng Y."/>
            <person name="Chiu C.-H."/>
        </authorList>
    </citation>
    <scope>NUCLEOTIDE SEQUENCE [LARGE SCALE GENOMIC DNA]</scope>
    <source>
        <strain evidence="2 3">AN88</strain>
    </source>
</reference>
<evidence type="ECO:0000313" key="3">
    <source>
        <dbReference type="Proteomes" id="UP000030008"/>
    </source>
</evidence>
<proteinExistence type="predicted"/>
<dbReference type="SMART" id="SM00481">
    <property type="entry name" value="POLIIIAc"/>
    <property type="match status" value="1"/>
</dbReference>
<dbReference type="PANTHER" id="PTHR42924">
    <property type="entry name" value="EXONUCLEASE"/>
    <property type="match status" value="1"/>
</dbReference>
<dbReference type="EMBL" id="JQIF01000062">
    <property type="protein sequence ID" value="KGJ52562.1"/>
    <property type="molecule type" value="Genomic_DNA"/>
</dbReference>
<evidence type="ECO:0000313" key="2">
    <source>
        <dbReference type="EMBL" id="KGJ52562.1"/>
    </source>
</evidence>
<accession>A0A099I5L7</accession>
<dbReference type="AlphaFoldDB" id="A0A099I5L7"/>
<protein>
    <submittedName>
        <fullName evidence="2">Histidinol phosphatase</fullName>
    </submittedName>
</protein>